<evidence type="ECO:0000256" key="1">
    <source>
        <dbReference type="SAM" id="Coils"/>
    </source>
</evidence>
<reference evidence="5" key="1">
    <citation type="submission" date="2016-12" db="EMBL/GenBank/DDBJ databases">
        <title>The genomes of Aspergillus section Nigri reveals drivers in fungal speciation.</title>
        <authorList>
            <consortium name="DOE Joint Genome Institute"/>
            <person name="Vesth T.C."/>
            <person name="Nybo J."/>
            <person name="Theobald S."/>
            <person name="Brandl J."/>
            <person name="Frisvad J.C."/>
            <person name="Nielsen K.F."/>
            <person name="Lyhne E.K."/>
            <person name="Kogle M.E."/>
            <person name="Kuo A."/>
            <person name="Riley R."/>
            <person name="Clum A."/>
            <person name="Nolan M."/>
            <person name="Lipzen A."/>
            <person name="Salamov A."/>
            <person name="Henrissat B."/>
            <person name="Wiebenga A."/>
            <person name="De vries R.P."/>
            <person name="Grigoriev I.V."/>
            <person name="Mortensen U.H."/>
            <person name="Andersen M.R."/>
            <person name="Baker S.E."/>
        </authorList>
    </citation>
    <scope>NUCLEOTIDE SEQUENCE</scope>
    <source>
        <strain evidence="5">CBS 122712</strain>
    </source>
</reference>
<protein>
    <recommendedName>
        <fullName evidence="7">Tat pathway signal sequence</fullName>
    </recommendedName>
</protein>
<evidence type="ECO:0000313" key="5">
    <source>
        <dbReference type="EMBL" id="PWY73988.1"/>
    </source>
</evidence>
<dbReference type="InterPro" id="IPR056024">
    <property type="entry name" value="DUF7605"/>
</dbReference>
<evidence type="ECO:0000256" key="2">
    <source>
        <dbReference type="SAM" id="MobiDB-lite"/>
    </source>
</evidence>
<feature type="region of interest" description="Disordered" evidence="2">
    <location>
        <begin position="395"/>
        <end position="424"/>
    </location>
</feature>
<feature type="region of interest" description="Disordered" evidence="2">
    <location>
        <begin position="141"/>
        <end position="161"/>
    </location>
</feature>
<evidence type="ECO:0000259" key="3">
    <source>
        <dbReference type="Pfam" id="PF00350"/>
    </source>
</evidence>
<accession>A0A317VM44</accession>
<evidence type="ECO:0000313" key="6">
    <source>
        <dbReference type="Proteomes" id="UP000246171"/>
    </source>
</evidence>
<feature type="compositionally biased region" description="Basic and acidic residues" evidence="2">
    <location>
        <begin position="408"/>
        <end position="418"/>
    </location>
</feature>
<dbReference type="SUPFAM" id="SSF52540">
    <property type="entry name" value="P-loop containing nucleoside triphosphate hydrolases"/>
    <property type="match status" value="1"/>
</dbReference>
<dbReference type="VEuPathDB" id="FungiDB:BO83DRAFT_311974"/>
<dbReference type="AlphaFoldDB" id="A0A317VM44"/>
<dbReference type="Gene3D" id="3.40.50.300">
    <property type="entry name" value="P-loop containing nucleotide triphosphate hydrolases"/>
    <property type="match status" value="1"/>
</dbReference>
<evidence type="ECO:0008006" key="7">
    <source>
        <dbReference type="Google" id="ProtNLM"/>
    </source>
</evidence>
<dbReference type="EMBL" id="MSFU01000011">
    <property type="protein sequence ID" value="PWY73988.1"/>
    <property type="molecule type" value="Genomic_DNA"/>
</dbReference>
<sequence>MEQRDLVSRPRSMSRTPKEGPQSQHSEINVLQFSELHFVAEQTAKQARCWEGQVDRPACPDFKAIWTCITPRMRELYVDRVKYVETKGWDWIYADYEGFLKVLYERYFAGVDQRRAEMISCVDFADLKALVDNVDLESVVPESMSVDQDEPEPEPRLEPRLETGADLPEKDVAMADSVEESPVDCDIKIPENEEIVALENAVGRGVEILKKLYAIFAGSDAFGNETDWKAEIERTQKFACTEKVVIGLVGSTGAGKSSLINAILDEKSVLSTDCMRASTAVATEISYNQGATKYRAEVEFIKRHEWERELEVLFAELLDHQEEVTRGAIPKNPDAAVALDKIKAVYPMLTPKDILNASVANLMASERVTDLLGTTMGFEGDDPKAFSTKLKSYIDSKGKRGRPKKSAKKQDADEHPDSASDTDTANQGIGLWPLVRVVRIYTKAPALATGAVLVDLPGIFDSNSARVAVAEDYMRRCSAHWIVAPINRAVDDKVARDLLGKNYKLQLQMDCAFNDMTFICTKTDDLVPTEVIYSLGLDLPAFNEVQQLPAKVEWLENGIKAFEKPKKTIISQLDWIETEIEELEERLTGDEFGCDVLEITPKRKKPHGSEPLEMAAIQEAGITETPMVEKLKNRFLDLKVQRKDLRSQLKHINEEMDSKVEELKELEDGKKQLEHSVIKSCIEARNKFSKQQIKHDFALEVQNLDQELEDDDENPVQTADCDYDELERNLPVFCVSTRAYQGLRGRADMAKLVGGFSELEETEIPLLQRHCVRLTEKAREESSRRFLSQMNQVLQSMKLWCLVSTATGDASEQKIKEIEADFGNVFGGLTEAAEAHLNHFDSVARETVRVNIFNKLNRASRHAVVQFPEAVSRWNAPGSSGGLRWNTYKAICRRQGVFHETDWNQDLARPMLDKIATSWKRTFTDLLPHCLRYLKEDLEAVVSRFHTQAIESVKQGIPEEIRVQLQDTLVACHQTMGEQFRQAEKWTMQEQKRINRTFAEAIAERLKETYQACASETGETLLQLVEKYANMLVTTGRGSLQRIRALMQQTANDHANDVLRGSTENAKHELGKLLDGQLAEVDRIIHNRLQRISEDYHGALIAPQIKLYTEEQIRNKCEVAKIVKEAEAELLLGHLLGGVRSS</sequence>
<proteinExistence type="predicted"/>
<gene>
    <name evidence="5" type="ORF">BO83DRAFT_311974</name>
</gene>
<feature type="coiled-coil region" evidence="1">
    <location>
        <begin position="628"/>
        <end position="676"/>
    </location>
</feature>
<dbReference type="RefSeq" id="XP_025388438.1">
    <property type="nucleotide sequence ID" value="XM_025527498.1"/>
</dbReference>
<organism evidence="5 6">
    <name type="scientific">Aspergillus eucalypticola (strain CBS 122712 / IBT 29274)</name>
    <dbReference type="NCBI Taxonomy" id="1448314"/>
    <lineage>
        <taxon>Eukaryota</taxon>
        <taxon>Fungi</taxon>
        <taxon>Dikarya</taxon>
        <taxon>Ascomycota</taxon>
        <taxon>Pezizomycotina</taxon>
        <taxon>Eurotiomycetes</taxon>
        <taxon>Eurotiomycetidae</taxon>
        <taxon>Eurotiales</taxon>
        <taxon>Aspergillaceae</taxon>
        <taxon>Aspergillus</taxon>
        <taxon>Aspergillus subgen. Circumdati</taxon>
    </lineage>
</organism>
<keyword evidence="1" id="KW-0175">Coiled coil</keyword>
<name>A0A317VM44_ASPEC</name>
<feature type="domain" description="DUF7605" evidence="4">
    <location>
        <begin position="882"/>
        <end position="1019"/>
    </location>
</feature>
<feature type="domain" description="Dynamin N-terminal" evidence="3">
    <location>
        <begin position="246"/>
        <end position="498"/>
    </location>
</feature>
<evidence type="ECO:0000259" key="4">
    <source>
        <dbReference type="Pfam" id="PF24564"/>
    </source>
</evidence>
<dbReference type="GeneID" id="37049460"/>
<dbReference type="InterPro" id="IPR045063">
    <property type="entry name" value="Dynamin_N"/>
</dbReference>
<dbReference type="Proteomes" id="UP000246171">
    <property type="component" value="Unassembled WGS sequence"/>
</dbReference>
<comment type="caution">
    <text evidence="5">The sequence shown here is derived from an EMBL/GenBank/DDBJ whole genome shotgun (WGS) entry which is preliminary data.</text>
</comment>
<feature type="compositionally biased region" description="Polar residues" evidence="2">
    <location>
        <begin position="11"/>
        <end position="25"/>
    </location>
</feature>
<dbReference type="Pfam" id="PF00350">
    <property type="entry name" value="Dynamin_N"/>
    <property type="match status" value="1"/>
</dbReference>
<dbReference type="PANTHER" id="PTHR36681:SF3">
    <property type="entry name" value="NUCLEAR GTPASE, GERMINAL CENTER-ASSOCIATED, TANDEM DUPLICATE 3"/>
    <property type="match status" value="1"/>
</dbReference>
<feature type="region of interest" description="Disordered" evidence="2">
    <location>
        <begin position="1"/>
        <end position="25"/>
    </location>
</feature>
<dbReference type="PANTHER" id="PTHR36681">
    <property type="entry name" value="NUCLEAR GTPASE, GERMINAL CENTER-ASSOCIATED, TANDEM DUPLICATE 3"/>
    <property type="match status" value="1"/>
</dbReference>
<keyword evidence="6" id="KW-1185">Reference proteome</keyword>
<dbReference type="Pfam" id="PF24564">
    <property type="entry name" value="DUF7605"/>
    <property type="match status" value="1"/>
</dbReference>
<dbReference type="InterPro" id="IPR027417">
    <property type="entry name" value="P-loop_NTPase"/>
</dbReference>
<dbReference type="OrthoDB" id="3598281at2759"/>